<dbReference type="Proteomes" id="UP000688137">
    <property type="component" value="Unassembled WGS sequence"/>
</dbReference>
<organism evidence="1 2">
    <name type="scientific">Paramecium primaurelia</name>
    <dbReference type="NCBI Taxonomy" id="5886"/>
    <lineage>
        <taxon>Eukaryota</taxon>
        <taxon>Sar</taxon>
        <taxon>Alveolata</taxon>
        <taxon>Ciliophora</taxon>
        <taxon>Intramacronucleata</taxon>
        <taxon>Oligohymenophorea</taxon>
        <taxon>Peniculida</taxon>
        <taxon>Parameciidae</taxon>
        <taxon>Paramecium</taxon>
    </lineage>
</organism>
<dbReference type="EMBL" id="CAJJDM010000228">
    <property type="protein sequence ID" value="CAD8117983.1"/>
    <property type="molecule type" value="Genomic_DNA"/>
</dbReference>
<keyword evidence="2" id="KW-1185">Reference proteome</keyword>
<gene>
    <name evidence="1" type="ORF">PPRIM_AZ9-3.1.T2190004</name>
</gene>
<name>A0A8S1QQY2_PARPR</name>
<comment type="caution">
    <text evidence="1">The sequence shown here is derived from an EMBL/GenBank/DDBJ whole genome shotgun (WGS) entry which is preliminary data.</text>
</comment>
<evidence type="ECO:0000313" key="2">
    <source>
        <dbReference type="Proteomes" id="UP000688137"/>
    </source>
</evidence>
<reference evidence="1" key="1">
    <citation type="submission" date="2021-01" db="EMBL/GenBank/DDBJ databases">
        <authorList>
            <consortium name="Genoscope - CEA"/>
            <person name="William W."/>
        </authorList>
    </citation>
    <scope>NUCLEOTIDE SEQUENCE</scope>
</reference>
<dbReference type="AlphaFoldDB" id="A0A8S1QQY2"/>
<protein>
    <submittedName>
        <fullName evidence="1">Uncharacterized protein</fullName>
    </submittedName>
</protein>
<proteinExistence type="predicted"/>
<accession>A0A8S1QQY2</accession>
<evidence type="ECO:0000313" key="1">
    <source>
        <dbReference type="EMBL" id="CAD8117983.1"/>
    </source>
</evidence>
<sequence>MITIFIIFIFLGFQVKIVFGIIQRLKIQTFFNLLHIFFKLLYFQKEMKKIKLSSSTLILKLQNLFSKTLSKKNHYNKNFRFLGRKEKIQEKLMCLLFRQFYYSIIKKIIHSMKNMQKMNYQYHFYGIYGYEITINVLTQFIRMNKLLLLRGLDLIQKLKSLNYVRKWISMKRWMFKFILFKLIKFKIIYLKSIKKEYHFQLEYDITNQIQNNLKIKQMKWKQNLNVIECLQFQLDIIIYQIMKILNEGLRYFIKMVLLYNGCTIFCTQQKMILIVKFLKYILSLHLSEFQIITNFQQQIISTHNTYKKIIIDDQMYQYYRINKMLNHHCDQSSEIVIPKQIILQQLMRSIQIKKRQIIISTFTQIFFSQKLIQIKGFFESLSSNTLQFFLNLIQQLMIMESLKFLNVNYSVNMINPKMLYYFIDIINEVVLQSVNRSISLIRSKILFKSDTLFMCLRVVHVNNTSEEKQQLVLVYKSLIQLLKQILIKIWKPEALTLFQNNSFDLYNSQGGISLRLLTINNFGLYKRQ</sequence>